<comment type="subcellular location">
    <subcellularLocation>
        <location evidence="2">Cell membrane</location>
        <topology evidence="2">Multi-pass membrane protein</topology>
    </subcellularLocation>
</comment>
<evidence type="ECO:0000256" key="5">
    <source>
        <dbReference type="ARBA" id="ARBA00022507"/>
    </source>
</evidence>
<gene>
    <name evidence="16" type="ORF">U0070_008176</name>
</gene>
<organism evidence="16 17">
    <name type="scientific">Myodes glareolus</name>
    <name type="common">Bank vole</name>
    <name type="synonym">Clethrionomys glareolus</name>
    <dbReference type="NCBI Taxonomy" id="447135"/>
    <lineage>
        <taxon>Eukaryota</taxon>
        <taxon>Metazoa</taxon>
        <taxon>Chordata</taxon>
        <taxon>Craniata</taxon>
        <taxon>Vertebrata</taxon>
        <taxon>Euteleostomi</taxon>
        <taxon>Mammalia</taxon>
        <taxon>Eutheria</taxon>
        <taxon>Euarchontoglires</taxon>
        <taxon>Glires</taxon>
        <taxon>Rodentia</taxon>
        <taxon>Myomorpha</taxon>
        <taxon>Muroidea</taxon>
        <taxon>Cricetidae</taxon>
        <taxon>Arvicolinae</taxon>
        <taxon>Myodes</taxon>
    </lineage>
</organism>
<dbReference type="PANTHER" id="PTHR24062">
    <property type="entry name" value="VOMERONASAL TYPE-1 RECEPTOR"/>
    <property type="match status" value="1"/>
</dbReference>
<proteinExistence type="inferred from homology"/>
<evidence type="ECO:0000259" key="15">
    <source>
        <dbReference type="PROSITE" id="PS50262"/>
    </source>
</evidence>
<evidence type="ECO:0000256" key="13">
    <source>
        <dbReference type="SAM" id="MobiDB-lite"/>
    </source>
</evidence>
<dbReference type="GO" id="GO:0007606">
    <property type="term" value="P:sensory perception of chemical stimulus"/>
    <property type="evidence" value="ECO:0007669"/>
    <property type="project" value="UniProtKB-ARBA"/>
</dbReference>
<keyword evidence="12" id="KW-0807">Transducer</keyword>
<keyword evidence="11" id="KW-0325">Glycoprotein</keyword>
<evidence type="ECO:0000313" key="17">
    <source>
        <dbReference type="Proteomes" id="UP001488838"/>
    </source>
</evidence>
<dbReference type="EMBL" id="JBBHLL010000396">
    <property type="protein sequence ID" value="KAK7803995.1"/>
    <property type="molecule type" value="Genomic_DNA"/>
</dbReference>
<keyword evidence="8" id="KW-0297">G-protein coupled receptor</keyword>
<evidence type="ECO:0000256" key="8">
    <source>
        <dbReference type="ARBA" id="ARBA00023040"/>
    </source>
</evidence>
<dbReference type="InterPro" id="IPR004072">
    <property type="entry name" value="Vmron_rcpt_1"/>
</dbReference>
<evidence type="ECO:0000256" key="14">
    <source>
        <dbReference type="SAM" id="Phobius"/>
    </source>
</evidence>
<evidence type="ECO:0000256" key="3">
    <source>
        <dbReference type="ARBA" id="ARBA00010663"/>
    </source>
</evidence>
<feature type="transmembrane region" description="Helical" evidence="14">
    <location>
        <begin position="126"/>
        <end position="148"/>
    </location>
</feature>
<keyword evidence="17" id="KW-1185">Reference proteome</keyword>
<name>A0AAW0HME2_MYOGA</name>
<dbReference type="GO" id="GO:0019236">
    <property type="term" value="P:response to pheromone"/>
    <property type="evidence" value="ECO:0007669"/>
    <property type="project" value="UniProtKB-KW"/>
</dbReference>
<feature type="region of interest" description="Disordered" evidence="13">
    <location>
        <begin position="354"/>
        <end position="395"/>
    </location>
</feature>
<comment type="function">
    <text evidence="1">Putative pheromone receptor.</text>
</comment>
<evidence type="ECO:0000313" key="16">
    <source>
        <dbReference type="EMBL" id="KAK7803995.1"/>
    </source>
</evidence>
<evidence type="ECO:0000256" key="9">
    <source>
        <dbReference type="ARBA" id="ARBA00023136"/>
    </source>
</evidence>
<evidence type="ECO:0000256" key="6">
    <source>
        <dbReference type="ARBA" id="ARBA00022692"/>
    </source>
</evidence>
<keyword evidence="9 14" id="KW-0472">Membrane</keyword>
<evidence type="ECO:0000256" key="2">
    <source>
        <dbReference type="ARBA" id="ARBA00004651"/>
    </source>
</evidence>
<keyword evidence="10" id="KW-0675">Receptor</keyword>
<dbReference type="Proteomes" id="UP001488838">
    <property type="component" value="Unassembled WGS sequence"/>
</dbReference>
<feature type="non-terminal residue" evidence="16">
    <location>
        <position position="429"/>
    </location>
</feature>
<evidence type="ECO:0000256" key="12">
    <source>
        <dbReference type="ARBA" id="ARBA00023224"/>
    </source>
</evidence>
<dbReference type="Pfam" id="PF03402">
    <property type="entry name" value="V1R"/>
    <property type="match status" value="1"/>
</dbReference>
<reference evidence="16 17" key="1">
    <citation type="journal article" date="2023" name="bioRxiv">
        <title>Conserved and derived expression patterns and positive selection on dental genes reveal complex evolutionary context of ever-growing rodent molars.</title>
        <authorList>
            <person name="Calamari Z.T."/>
            <person name="Song A."/>
            <person name="Cohen E."/>
            <person name="Akter M."/>
            <person name="Roy R.D."/>
            <person name="Hallikas O."/>
            <person name="Christensen M.M."/>
            <person name="Li P."/>
            <person name="Marangoni P."/>
            <person name="Jernvall J."/>
            <person name="Klein O.D."/>
        </authorList>
    </citation>
    <scope>NUCLEOTIDE SEQUENCE [LARGE SCALE GENOMIC DNA]</scope>
    <source>
        <strain evidence="16">V071</strain>
    </source>
</reference>
<feature type="transmembrane region" description="Helical" evidence="14">
    <location>
        <begin position="6"/>
        <end position="33"/>
    </location>
</feature>
<comment type="caution">
    <text evidence="16">The sequence shown here is derived from an EMBL/GenBank/DDBJ whole genome shotgun (WGS) entry which is preliminary data.</text>
</comment>
<keyword evidence="5" id="KW-0589">Pheromone response</keyword>
<keyword evidence="7 14" id="KW-1133">Transmembrane helix</keyword>
<dbReference type="InterPro" id="IPR017452">
    <property type="entry name" value="GPCR_Rhodpsn_7TM"/>
</dbReference>
<feature type="transmembrane region" description="Helical" evidence="14">
    <location>
        <begin position="254"/>
        <end position="275"/>
    </location>
</feature>
<feature type="transmembrane region" description="Helical" evidence="14">
    <location>
        <begin position="179"/>
        <end position="199"/>
    </location>
</feature>
<dbReference type="AlphaFoldDB" id="A0AAW0HME2"/>
<accession>A0AAW0HME2</accession>
<evidence type="ECO:0000256" key="10">
    <source>
        <dbReference type="ARBA" id="ARBA00023170"/>
    </source>
</evidence>
<keyword evidence="6 14" id="KW-0812">Transmembrane</keyword>
<dbReference type="GO" id="GO:0005886">
    <property type="term" value="C:plasma membrane"/>
    <property type="evidence" value="ECO:0007669"/>
    <property type="project" value="UniProtKB-SubCell"/>
</dbReference>
<evidence type="ECO:0000256" key="7">
    <source>
        <dbReference type="ARBA" id="ARBA00022989"/>
    </source>
</evidence>
<comment type="similarity">
    <text evidence="3">Belongs to the G-protein coupled receptor 1 family.</text>
</comment>
<dbReference type="GO" id="GO:0016503">
    <property type="term" value="F:pheromone receptor activity"/>
    <property type="evidence" value="ECO:0007669"/>
    <property type="project" value="InterPro"/>
</dbReference>
<sequence length="429" mass="47823">MISRDLAMGIFFLSQTSLGFLGNIALLCCLIVSSFNGIRRRPTDLIVKHLTCANILVLLCKGIPQSMAAFGQTYPLGNISCKLVFYFYRVARGVSLGSTSLLNVFQAITISPSNSKWAQLKVRAPSIISPSLGLCWALCLFANSLIIVRLTDMRDKGNRTELRQFLYCLIVKVNNKLPYYILFYWLSMIGSMVLILFKYKQRVQHIHRSLSNKSLHETKATQRILILLSSFVVFYVASVILMMHFSVQDGGDTWVTHVNVAITACFPALCPFLLIGQYTRNFPPCSMNVYYEHSWYGAVQIMDTEELEKDNGEELPVNTSKAHPKQERAFSLKTLSTGDSAEVLVKISQPIKTLPPAVSTEPSVTLSKGDADKSSSQVPSVLPDTDIPESNLKQNSMPPLQIKMTIMEVLDQMISTAERNSGHITNAAY</sequence>
<dbReference type="Gene3D" id="1.20.1070.10">
    <property type="entry name" value="Rhodopsin 7-helix transmembrane proteins"/>
    <property type="match status" value="1"/>
</dbReference>
<keyword evidence="4" id="KW-1003">Cell membrane</keyword>
<feature type="domain" description="G-protein coupled receptors family 1 profile" evidence="15">
    <location>
        <begin position="22"/>
        <end position="274"/>
    </location>
</feature>
<dbReference type="SUPFAM" id="SSF81321">
    <property type="entry name" value="Family A G protein-coupled receptor-like"/>
    <property type="match status" value="1"/>
</dbReference>
<feature type="transmembrane region" description="Helical" evidence="14">
    <location>
        <begin position="220"/>
        <end position="242"/>
    </location>
</feature>
<evidence type="ECO:0000256" key="4">
    <source>
        <dbReference type="ARBA" id="ARBA00022475"/>
    </source>
</evidence>
<evidence type="ECO:0000256" key="1">
    <source>
        <dbReference type="ARBA" id="ARBA00003878"/>
    </source>
</evidence>
<protein>
    <recommendedName>
        <fullName evidence="15">G-protein coupled receptors family 1 profile domain-containing protein</fullName>
    </recommendedName>
</protein>
<dbReference type="FunFam" id="1.20.1070.10:FF:000033">
    <property type="entry name" value="Vomeronasal type-1 receptor"/>
    <property type="match status" value="1"/>
</dbReference>
<evidence type="ECO:0000256" key="11">
    <source>
        <dbReference type="ARBA" id="ARBA00023180"/>
    </source>
</evidence>
<dbReference type="PROSITE" id="PS50262">
    <property type="entry name" value="G_PROTEIN_RECEP_F1_2"/>
    <property type="match status" value="1"/>
</dbReference>